<dbReference type="Gene3D" id="3.40.30.10">
    <property type="entry name" value="Glutaredoxin"/>
    <property type="match status" value="1"/>
</dbReference>
<dbReference type="AlphaFoldDB" id="K1PHM4"/>
<dbReference type="GO" id="GO:0004364">
    <property type="term" value="F:glutathione transferase activity"/>
    <property type="evidence" value="ECO:0007669"/>
    <property type="project" value="UniProtKB-EC"/>
</dbReference>
<evidence type="ECO:0000259" key="7">
    <source>
        <dbReference type="Pfam" id="PF01323"/>
    </source>
</evidence>
<dbReference type="InterPro" id="IPR001853">
    <property type="entry name" value="DSBA-like_thioredoxin_dom"/>
</dbReference>
<dbReference type="HOGENOM" id="CLU_816982_0_0_1"/>
<dbReference type="EMBL" id="JH823236">
    <property type="protein sequence ID" value="EKC18414.1"/>
    <property type="molecule type" value="Genomic_DNA"/>
</dbReference>
<evidence type="ECO:0000256" key="5">
    <source>
        <dbReference type="ARBA" id="ARBA00073833"/>
    </source>
</evidence>
<comment type="catalytic activity">
    <reaction evidence="4">
        <text>RX + glutathione = an S-substituted glutathione + a halide anion + H(+)</text>
        <dbReference type="Rhea" id="RHEA:16437"/>
        <dbReference type="ChEBI" id="CHEBI:15378"/>
        <dbReference type="ChEBI" id="CHEBI:16042"/>
        <dbReference type="ChEBI" id="CHEBI:17792"/>
        <dbReference type="ChEBI" id="CHEBI:57925"/>
        <dbReference type="ChEBI" id="CHEBI:90779"/>
        <dbReference type="EC" id="2.5.1.18"/>
    </reaction>
</comment>
<dbReference type="GO" id="GO:0004602">
    <property type="term" value="F:glutathione peroxidase activity"/>
    <property type="evidence" value="ECO:0007669"/>
    <property type="project" value="TreeGrafter"/>
</dbReference>
<dbReference type="FunFam" id="3.40.30.10:FF:000096">
    <property type="entry name" value="Glutathione S-transferase kappa"/>
    <property type="match status" value="1"/>
</dbReference>
<proteinExistence type="inferred from homology"/>
<comment type="similarity">
    <text evidence="1">Belongs to the GST superfamily. Kappa family.</text>
</comment>
<sequence length="340" mass="37973">MAISHIVSLAVLCIAVVYVSAFYYPGGGYPGGGGGWYPGNDDWYPGGGNWYPGGGSGGIGGNCQCRQYCFRGEYSQGYCGYNGEEEEEVLCRYRTKWPNMDLQLKPFFLGGVMKESGNKPPAMVPNKGVYMIKDIQRLGKYYGIPLNQPKDFGSVMFGTLPVQRFLTAVDMAHPEYTEELSRQFWFRIWKNDEPVTDPQHYAEAAKKAGLCDDAIATALKRMKDQDVKDRLAQYTKQALDEGAFGSPWIVAHINGKKESIFGSDRFPILAMLLGKYMYQHTLRRMAWPIKGIIEAVNKQGMCFGKFFEVKLSGGSKVINGRNYELCGILTATMCGYRPVE</sequence>
<evidence type="ECO:0000256" key="1">
    <source>
        <dbReference type="ARBA" id="ARBA00006494"/>
    </source>
</evidence>
<feature type="domain" description="DSBA-like thioredoxin" evidence="7">
    <location>
        <begin position="87"/>
        <end position="271"/>
    </location>
</feature>
<dbReference type="GO" id="GO:0005739">
    <property type="term" value="C:mitochondrion"/>
    <property type="evidence" value="ECO:0007669"/>
    <property type="project" value="TreeGrafter"/>
</dbReference>
<protein>
    <recommendedName>
        <fullName evidence="5">Glutathione S-transferase kappa 1</fullName>
        <ecNumber evidence="2">2.5.1.18</ecNumber>
    </recommendedName>
    <alternativeName>
        <fullName evidence="6">GST class-kappa</fullName>
    </alternativeName>
</protein>
<gene>
    <name evidence="8" type="ORF">CGI_10012550</name>
</gene>
<organism evidence="8">
    <name type="scientific">Magallana gigas</name>
    <name type="common">Pacific oyster</name>
    <name type="synonym">Crassostrea gigas</name>
    <dbReference type="NCBI Taxonomy" id="29159"/>
    <lineage>
        <taxon>Eukaryota</taxon>
        <taxon>Metazoa</taxon>
        <taxon>Spiralia</taxon>
        <taxon>Lophotrochozoa</taxon>
        <taxon>Mollusca</taxon>
        <taxon>Bivalvia</taxon>
        <taxon>Autobranchia</taxon>
        <taxon>Pteriomorphia</taxon>
        <taxon>Ostreida</taxon>
        <taxon>Ostreoidea</taxon>
        <taxon>Ostreidae</taxon>
        <taxon>Magallana</taxon>
    </lineage>
</organism>
<dbReference type="GO" id="GO:0005777">
    <property type="term" value="C:peroxisome"/>
    <property type="evidence" value="ECO:0007669"/>
    <property type="project" value="TreeGrafter"/>
</dbReference>
<evidence type="ECO:0000256" key="2">
    <source>
        <dbReference type="ARBA" id="ARBA00012452"/>
    </source>
</evidence>
<dbReference type="InParanoid" id="K1PHM4"/>
<reference evidence="8" key="1">
    <citation type="journal article" date="2012" name="Nature">
        <title>The oyster genome reveals stress adaptation and complexity of shell formation.</title>
        <authorList>
            <person name="Zhang G."/>
            <person name="Fang X."/>
            <person name="Guo X."/>
            <person name="Li L."/>
            <person name="Luo R."/>
            <person name="Xu F."/>
            <person name="Yang P."/>
            <person name="Zhang L."/>
            <person name="Wang X."/>
            <person name="Qi H."/>
            <person name="Xiong Z."/>
            <person name="Que H."/>
            <person name="Xie Y."/>
            <person name="Holland P.W."/>
            <person name="Paps J."/>
            <person name="Zhu Y."/>
            <person name="Wu F."/>
            <person name="Chen Y."/>
            <person name="Wang J."/>
            <person name="Peng C."/>
            <person name="Meng J."/>
            <person name="Yang L."/>
            <person name="Liu J."/>
            <person name="Wen B."/>
            <person name="Zhang N."/>
            <person name="Huang Z."/>
            <person name="Zhu Q."/>
            <person name="Feng Y."/>
            <person name="Mount A."/>
            <person name="Hedgecock D."/>
            <person name="Xu Z."/>
            <person name="Liu Y."/>
            <person name="Domazet-Loso T."/>
            <person name="Du Y."/>
            <person name="Sun X."/>
            <person name="Zhang S."/>
            <person name="Liu B."/>
            <person name="Cheng P."/>
            <person name="Jiang X."/>
            <person name="Li J."/>
            <person name="Fan D."/>
            <person name="Wang W."/>
            <person name="Fu W."/>
            <person name="Wang T."/>
            <person name="Wang B."/>
            <person name="Zhang J."/>
            <person name="Peng Z."/>
            <person name="Li Y."/>
            <person name="Li N."/>
            <person name="Wang J."/>
            <person name="Chen M."/>
            <person name="He Y."/>
            <person name="Tan F."/>
            <person name="Song X."/>
            <person name="Zheng Q."/>
            <person name="Huang R."/>
            <person name="Yang H."/>
            <person name="Du X."/>
            <person name="Chen L."/>
            <person name="Yang M."/>
            <person name="Gaffney P.M."/>
            <person name="Wang S."/>
            <person name="Luo L."/>
            <person name="She Z."/>
            <person name="Ming Y."/>
            <person name="Huang W."/>
            <person name="Zhang S."/>
            <person name="Huang B."/>
            <person name="Zhang Y."/>
            <person name="Qu T."/>
            <person name="Ni P."/>
            <person name="Miao G."/>
            <person name="Wang J."/>
            <person name="Wang Q."/>
            <person name="Steinberg C.E."/>
            <person name="Wang H."/>
            <person name="Li N."/>
            <person name="Qian L."/>
            <person name="Zhang G."/>
            <person name="Li Y."/>
            <person name="Yang H."/>
            <person name="Liu X."/>
            <person name="Wang J."/>
            <person name="Yin Y."/>
            <person name="Wang J."/>
        </authorList>
    </citation>
    <scope>NUCLEOTIDE SEQUENCE [LARGE SCALE GENOMIC DNA]</scope>
    <source>
        <strain evidence="8">05x7-T-G4-1.051#20</strain>
    </source>
</reference>
<keyword evidence="3 8" id="KW-0808">Transferase</keyword>
<dbReference type="EC" id="2.5.1.18" evidence="2"/>
<evidence type="ECO:0000256" key="6">
    <source>
        <dbReference type="ARBA" id="ARBA00083519"/>
    </source>
</evidence>
<dbReference type="InterPro" id="IPR036249">
    <property type="entry name" value="Thioredoxin-like_sf"/>
</dbReference>
<dbReference type="Pfam" id="PF01323">
    <property type="entry name" value="DSBA"/>
    <property type="match status" value="1"/>
</dbReference>
<evidence type="ECO:0000256" key="3">
    <source>
        <dbReference type="ARBA" id="ARBA00022679"/>
    </source>
</evidence>
<evidence type="ECO:0000313" key="8">
    <source>
        <dbReference type="EMBL" id="EKC18414.1"/>
    </source>
</evidence>
<dbReference type="PANTHER" id="PTHR42943">
    <property type="entry name" value="GLUTATHIONE S-TRANSFERASE KAPPA"/>
    <property type="match status" value="1"/>
</dbReference>
<dbReference type="InterPro" id="IPR051924">
    <property type="entry name" value="GST_Kappa/NadH"/>
</dbReference>
<dbReference type="PANTHER" id="PTHR42943:SF2">
    <property type="entry name" value="GLUTATHIONE S-TRANSFERASE KAPPA 1"/>
    <property type="match status" value="1"/>
</dbReference>
<dbReference type="GO" id="GO:0006749">
    <property type="term" value="P:glutathione metabolic process"/>
    <property type="evidence" value="ECO:0007669"/>
    <property type="project" value="TreeGrafter"/>
</dbReference>
<accession>K1PHM4</accession>
<evidence type="ECO:0000256" key="4">
    <source>
        <dbReference type="ARBA" id="ARBA00047960"/>
    </source>
</evidence>
<name>K1PHM4_MAGGI</name>
<dbReference type="SUPFAM" id="SSF52833">
    <property type="entry name" value="Thioredoxin-like"/>
    <property type="match status" value="1"/>
</dbReference>